<dbReference type="FunFam" id="3.40.630.10:FF:000084">
    <property type="entry name" value="Carboxypeptidase B2"/>
    <property type="match status" value="1"/>
</dbReference>
<dbReference type="SUPFAM" id="SSF54897">
    <property type="entry name" value="Protease propeptides/inhibitors"/>
    <property type="match status" value="1"/>
</dbReference>
<comment type="similarity">
    <text evidence="2 11">Belongs to the peptidase M14 family.</text>
</comment>
<feature type="chain" id="PRO_5035927785" description="Peptidase M14 domain-containing protein" evidence="12">
    <location>
        <begin position="23"/>
        <end position="433"/>
    </location>
</feature>
<evidence type="ECO:0000256" key="2">
    <source>
        <dbReference type="ARBA" id="ARBA00005988"/>
    </source>
</evidence>
<dbReference type="PROSITE" id="PS52035">
    <property type="entry name" value="PEPTIDASE_M14"/>
    <property type="match status" value="1"/>
</dbReference>
<protein>
    <recommendedName>
        <fullName evidence="13">Peptidase M14 domain-containing protein</fullName>
    </recommendedName>
</protein>
<feature type="signal peptide" evidence="12">
    <location>
        <begin position="1"/>
        <end position="22"/>
    </location>
</feature>
<dbReference type="PRINTS" id="PR00765">
    <property type="entry name" value="CRBOXYPTASEA"/>
</dbReference>
<dbReference type="RefSeq" id="XP_037872442.1">
    <property type="nucleotide sequence ID" value="XM_038016514.2"/>
</dbReference>
<name>A0A8R2R590_BOMMO</name>
<dbReference type="PANTHER" id="PTHR11705">
    <property type="entry name" value="PROTEASE FAMILY M14 CARBOXYPEPTIDASE A,B"/>
    <property type="match status" value="1"/>
</dbReference>
<evidence type="ECO:0000256" key="12">
    <source>
        <dbReference type="SAM" id="SignalP"/>
    </source>
</evidence>
<evidence type="ECO:0000259" key="13">
    <source>
        <dbReference type="PROSITE" id="PS52035"/>
    </source>
</evidence>
<keyword evidence="7" id="KW-0378">Hydrolase</keyword>
<dbReference type="InterPro" id="IPR000834">
    <property type="entry name" value="Peptidase_M14"/>
</dbReference>
<evidence type="ECO:0000256" key="7">
    <source>
        <dbReference type="ARBA" id="ARBA00022801"/>
    </source>
</evidence>
<dbReference type="Pfam" id="PF00246">
    <property type="entry name" value="Peptidase_M14"/>
    <property type="match status" value="1"/>
</dbReference>
<keyword evidence="15" id="KW-1185">Reference proteome</keyword>
<keyword evidence="10" id="KW-1015">Disulfide bond</keyword>
<evidence type="ECO:0000256" key="11">
    <source>
        <dbReference type="PROSITE-ProRule" id="PRU01379"/>
    </source>
</evidence>
<evidence type="ECO:0000313" key="14">
    <source>
        <dbReference type="EnsemblMetazoa" id="XP_037872442.1"/>
    </source>
</evidence>
<dbReference type="Gene3D" id="3.40.630.10">
    <property type="entry name" value="Zn peptidases"/>
    <property type="match status" value="1"/>
</dbReference>
<keyword evidence="3" id="KW-0121">Carboxypeptidase</keyword>
<comment type="cofactor">
    <cofactor evidence="1">
        <name>Zn(2+)</name>
        <dbReference type="ChEBI" id="CHEBI:29105"/>
    </cofactor>
</comment>
<dbReference type="AlphaFoldDB" id="A0A8R2R590"/>
<feature type="active site" description="Proton donor/acceptor" evidence="11">
    <location>
        <position position="390"/>
    </location>
</feature>
<dbReference type="Gene3D" id="3.30.70.340">
    <property type="entry name" value="Metallocarboxypeptidase-like"/>
    <property type="match status" value="1"/>
</dbReference>
<evidence type="ECO:0000256" key="1">
    <source>
        <dbReference type="ARBA" id="ARBA00001947"/>
    </source>
</evidence>
<proteinExistence type="inferred from homology"/>
<keyword evidence="4" id="KW-0645">Protease</keyword>
<dbReference type="PANTHER" id="PTHR11705:SF140">
    <property type="entry name" value="FI02848P-RELATED"/>
    <property type="match status" value="1"/>
</dbReference>
<evidence type="ECO:0000256" key="9">
    <source>
        <dbReference type="ARBA" id="ARBA00023049"/>
    </source>
</evidence>
<dbReference type="Pfam" id="PF02244">
    <property type="entry name" value="Propep_M14"/>
    <property type="match status" value="1"/>
</dbReference>
<dbReference type="GO" id="GO:0005615">
    <property type="term" value="C:extracellular space"/>
    <property type="evidence" value="ECO:0007669"/>
    <property type="project" value="TreeGrafter"/>
</dbReference>
<dbReference type="InterPro" id="IPR036990">
    <property type="entry name" value="M14A-like_propep"/>
</dbReference>
<feature type="domain" description="Peptidase M14" evidence="13">
    <location>
        <begin position="125"/>
        <end position="423"/>
    </location>
</feature>
<evidence type="ECO:0000256" key="6">
    <source>
        <dbReference type="ARBA" id="ARBA00022729"/>
    </source>
</evidence>
<reference evidence="14" key="2">
    <citation type="submission" date="2022-06" db="UniProtKB">
        <authorList>
            <consortium name="EnsemblMetazoa"/>
        </authorList>
    </citation>
    <scope>IDENTIFICATION</scope>
    <source>
        <strain evidence="14">p50T (Dazao)</strain>
    </source>
</reference>
<keyword evidence="5" id="KW-0479">Metal-binding</keyword>
<dbReference type="GO" id="GO:0006508">
    <property type="term" value="P:proteolysis"/>
    <property type="evidence" value="ECO:0007669"/>
    <property type="project" value="UniProtKB-KW"/>
</dbReference>
<dbReference type="Proteomes" id="UP000005204">
    <property type="component" value="Unassembled WGS sequence"/>
</dbReference>
<dbReference type="KEGG" id="bmor:101741476"/>
<dbReference type="GeneID" id="101741476"/>
<dbReference type="SUPFAM" id="SSF53187">
    <property type="entry name" value="Zn-dependent exopeptidases"/>
    <property type="match status" value="1"/>
</dbReference>
<evidence type="ECO:0000313" key="15">
    <source>
        <dbReference type="Proteomes" id="UP000005204"/>
    </source>
</evidence>
<keyword evidence="9" id="KW-0482">Metalloprotease</keyword>
<evidence type="ECO:0000256" key="3">
    <source>
        <dbReference type="ARBA" id="ARBA00022645"/>
    </source>
</evidence>
<dbReference type="GO" id="GO:0008270">
    <property type="term" value="F:zinc ion binding"/>
    <property type="evidence" value="ECO:0007669"/>
    <property type="project" value="InterPro"/>
</dbReference>
<dbReference type="EnsemblMetazoa" id="XM_038016514.1">
    <property type="protein sequence ID" value="XP_037872442.1"/>
    <property type="gene ID" value="LOC101741476"/>
</dbReference>
<evidence type="ECO:0000256" key="10">
    <source>
        <dbReference type="ARBA" id="ARBA00023157"/>
    </source>
</evidence>
<evidence type="ECO:0000256" key="5">
    <source>
        <dbReference type="ARBA" id="ARBA00022723"/>
    </source>
</evidence>
<dbReference type="InterPro" id="IPR003146">
    <property type="entry name" value="M14A_act_pep"/>
</dbReference>
<evidence type="ECO:0000256" key="4">
    <source>
        <dbReference type="ARBA" id="ARBA00022670"/>
    </source>
</evidence>
<evidence type="ECO:0000256" key="8">
    <source>
        <dbReference type="ARBA" id="ARBA00022833"/>
    </source>
</evidence>
<organism evidence="14 15">
    <name type="scientific">Bombyx mori</name>
    <name type="common">Silk moth</name>
    <dbReference type="NCBI Taxonomy" id="7091"/>
    <lineage>
        <taxon>Eukaryota</taxon>
        <taxon>Metazoa</taxon>
        <taxon>Ecdysozoa</taxon>
        <taxon>Arthropoda</taxon>
        <taxon>Hexapoda</taxon>
        <taxon>Insecta</taxon>
        <taxon>Pterygota</taxon>
        <taxon>Neoptera</taxon>
        <taxon>Endopterygota</taxon>
        <taxon>Lepidoptera</taxon>
        <taxon>Glossata</taxon>
        <taxon>Ditrysia</taxon>
        <taxon>Bombycoidea</taxon>
        <taxon>Bombycidae</taxon>
        <taxon>Bombycinae</taxon>
        <taxon>Bombyx</taxon>
    </lineage>
</organism>
<keyword evidence="8" id="KW-0862">Zinc</keyword>
<keyword evidence="6 12" id="KW-0732">Signal</keyword>
<dbReference type="GO" id="GO:0004181">
    <property type="term" value="F:metallocarboxypeptidase activity"/>
    <property type="evidence" value="ECO:0007669"/>
    <property type="project" value="InterPro"/>
</dbReference>
<dbReference type="SMART" id="SM00631">
    <property type="entry name" value="Zn_pept"/>
    <property type="match status" value="1"/>
</dbReference>
<accession>A0A8R2R590</accession>
<sequence>MIKFKMDASFFVILALISSVFAGKHDIYSRHAVYGVELRDQDDVATLFNLQQKLNVDIWQHGMARVRDAEVMVSPEQSKEFFETLDNNGLKYYLKIEDVSKVLKEHEEDLAKWRRNRSNRMIFQDYPRYAEVNQYMEEIAARYPNLVTLVNAGKSFEGRDIKYLKISTTNFEDPRKPVYFMDAMMHAREWVTTPVTIYSVFRLVENLRDDERDLLEDIDWIILPIVNPDGYEFSHTDDRLWRRTRSVNLEVSTTCFGVDPNRNFDVDFNTLGVSSDPCSQTYPGVAPFSEAETRIIRDIFLKYLPRIQLYNDIHSHGNYVLFGFGNNTLTPNVAQLHHVAAAMGAAMDAVKLPEAGYYLIGNSGLVLYKTSGCGQDYGQHIGVPFSLTMELPGYGYSFRVPPSFIDHINEETWKGIAISARISKIHYRSRVGR</sequence>
<reference evidence="15" key="1">
    <citation type="journal article" date="2008" name="Insect Biochem. Mol. Biol.">
        <title>The genome of a lepidopteran model insect, the silkworm Bombyx mori.</title>
        <authorList>
            <consortium name="International Silkworm Genome Consortium"/>
        </authorList>
    </citation>
    <scope>NUCLEOTIDE SEQUENCE [LARGE SCALE GENOMIC DNA]</scope>
    <source>
        <strain evidence="15">p50T</strain>
    </source>
</reference>